<dbReference type="Proteomes" id="UP001186974">
    <property type="component" value="Unassembled WGS sequence"/>
</dbReference>
<evidence type="ECO:0000313" key="2">
    <source>
        <dbReference type="Proteomes" id="UP001186974"/>
    </source>
</evidence>
<gene>
    <name evidence="1" type="ORF">LTS18_002897</name>
</gene>
<dbReference type="EMBL" id="JAWDJW010000693">
    <property type="protein sequence ID" value="KAK3080182.1"/>
    <property type="molecule type" value="Genomic_DNA"/>
</dbReference>
<comment type="caution">
    <text evidence="1">The sequence shown here is derived from an EMBL/GenBank/DDBJ whole genome shotgun (WGS) entry which is preliminary data.</text>
</comment>
<proteinExistence type="predicted"/>
<organism evidence="1 2">
    <name type="scientific">Coniosporium uncinatum</name>
    <dbReference type="NCBI Taxonomy" id="93489"/>
    <lineage>
        <taxon>Eukaryota</taxon>
        <taxon>Fungi</taxon>
        <taxon>Dikarya</taxon>
        <taxon>Ascomycota</taxon>
        <taxon>Pezizomycotina</taxon>
        <taxon>Dothideomycetes</taxon>
        <taxon>Dothideomycetes incertae sedis</taxon>
        <taxon>Coniosporium</taxon>
    </lineage>
</organism>
<keyword evidence="2" id="KW-1185">Reference proteome</keyword>
<accession>A0ACC3DU20</accession>
<evidence type="ECO:0000313" key="1">
    <source>
        <dbReference type="EMBL" id="KAK3080182.1"/>
    </source>
</evidence>
<protein>
    <submittedName>
        <fullName evidence="1">Uncharacterized protein</fullName>
    </submittedName>
</protein>
<reference evidence="1" key="1">
    <citation type="submission" date="2024-09" db="EMBL/GenBank/DDBJ databases">
        <title>Black Yeasts Isolated from many extreme environments.</title>
        <authorList>
            <person name="Coleine C."/>
            <person name="Stajich J.E."/>
            <person name="Selbmann L."/>
        </authorList>
    </citation>
    <scope>NUCLEOTIDE SEQUENCE</scope>
    <source>
        <strain evidence="1">CCFEE 5737</strain>
    </source>
</reference>
<name>A0ACC3DU20_9PEZI</name>
<sequence length="310" mass="34636">MRRQAIELFSVLSAQVAHRRPATVCRSCWLQTTKQPAARFSSASPRLRRHDLGAKPSLQEQEKGSLRAKSTDVAPTESAAEADHDTSQIVRMEGDGTFTTTGSGVANVYEQAQTWDGLEWIGSRGWVEKTTREPIDFEAFTPRRKETSPENIKASIKQALDDILGPDAPNDADEAVWHSVSLMDLGTRFAVVKRATQITGLRIADCDINKCTDANRLWHHMLDAAKPTPKKLVETHEFQQVLHGLPNVKIHQKRSGPIDKDKAVGRWKVIEQELLERDLPVHGRIPSGASLASTFKGHTTRKEWKKAKRT</sequence>